<dbReference type="Proteomes" id="UP001187343">
    <property type="component" value="Unassembled WGS sequence"/>
</dbReference>
<name>A0AA88QEI8_9TELE</name>
<comment type="caution">
    <text evidence="8">The sequence shown here is derived from an EMBL/GenBank/DDBJ whole genome shotgun (WGS) entry which is preliminary data.</text>
</comment>
<evidence type="ECO:0000256" key="6">
    <source>
        <dbReference type="SAM" id="MobiDB-lite"/>
    </source>
</evidence>
<dbReference type="InterPro" id="IPR036390">
    <property type="entry name" value="WH_DNA-bd_sf"/>
</dbReference>
<evidence type="ECO:0000256" key="3">
    <source>
        <dbReference type="ARBA" id="ARBA00023125"/>
    </source>
</evidence>
<comment type="similarity">
    <text evidence="2 5">Belongs to the HSF family.</text>
</comment>
<dbReference type="SUPFAM" id="SSF46785">
    <property type="entry name" value="Winged helix' DNA-binding domain"/>
    <property type="match status" value="1"/>
</dbReference>
<dbReference type="GO" id="GO:0043565">
    <property type="term" value="F:sequence-specific DNA binding"/>
    <property type="evidence" value="ECO:0007669"/>
    <property type="project" value="InterPro"/>
</dbReference>
<evidence type="ECO:0000256" key="4">
    <source>
        <dbReference type="ARBA" id="ARBA00023242"/>
    </source>
</evidence>
<reference evidence="8" key="1">
    <citation type="submission" date="2023-08" db="EMBL/GenBank/DDBJ databases">
        <title>Chromosome-level Genome Assembly of mud carp (Cirrhinus molitorella).</title>
        <authorList>
            <person name="Liu H."/>
        </authorList>
    </citation>
    <scope>NUCLEOTIDE SEQUENCE</scope>
    <source>
        <strain evidence="8">Prfri</strain>
        <tissue evidence="8">Muscle</tissue>
    </source>
</reference>
<evidence type="ECO:0000313" key="8">
    <source>
        <dbReference type="EMBL" id="KAK2910851.1"/>
    </source>
</evidence>
<dbReference type="PANTHER" id="PTHR10015:SF278">
    <property type="entry name" value="HEAT SHOCK FACTOR PROTEIN 5"/>
    <property type="match status" value="1"/>
</dbReference>
<evidence type="ECO:0000259" key="7">
    <source>
        <dbReference type="SMART" id="SM00415"/>
    </source>
</evidence>
<evidence type="ECO:0000256" key="2">
    <source>
        <dbReference type="ARBA" id="ARBA00006403"/>
    </source>
</evidence>
<protein>
    <recommendedName>
        <fullName evidence="7">HSF-type DNA-binding domain-containing protein</fullName>
    </recommendedName>
</protein>
<dbReference type="PANTHER" id="PTHR10015">
    <property type="entry name" value="HEAT SHOCK TRANSCRIPTION FACTOR"/>
    <property type="match status" value="1"/>
</dbReference>
<feature type="compositionally biased region" description="Polar residues" evidence="6">
    <location>
        <begin position="352"/>
        <end position="363"/>
    </location>
</feature>
<dbReference type="Pfam" id="PF00447">
    <property type="entry name" value="HSF_DNA-bind"/>
    <property type="match status" value="1"/>
</dbReference>
<feature type="region of interest" description="Disordered" evidence="6">
    <location>
        <begin position="126"/>
        <end position="174"/>
    </location>
</feature>
<dbReference type="InterPro" id="IPR036388">
    <property type="entry name" value="WH-like_DNA-bd_sf"/>
</dbReference>
<feature type="compositionally biased region" description="Polar residues" evidence="6">
    <location>
        <begin position="154"/>
        <end position="166"/>
    </location>
</feature>
<dbReference type="SMART" id="SM00415">
    <property type="entry name" value="HSF"/>
    <property type="match status" value="1"/>
</dbReference>
<keyword evidence="3" id="KW-0238">DNA-binding</keyword>
<keyword evidence="4" id="KW-0539">Nucleus</keyword>
<dbReference type="InterPro" id="IPR000232">
    <property type="entry name" value="HSF_DNA-bd"/>
</dbReference>
<dbReference type="AlphaFoldDB" id="A0AA88QEI8"/>
<keyword evidence="9" id="KW-1185">Reference proteome</keyword>
<feature type="region of interest" description="Disordered" evidence="6">
    <location>
        <begin position="329"/>
        <end position="374"/>
    </location>
</feature>
<dbReference type="Gene3D" id="1.10.10.10">
    <property type="entry name" value="Winged helix-like DNA-binding domain superfamily/Winged helix DNA-binding domain"/>
    <property type="match status" value="1"/>
</dbReference>
<comment type="subcellular location">
    <subcellularLocation>
        <location evidence="1">Nucleus</location>
    </subcellularLocation>
</comment>
<sequence length="441" mass="50199">MDVEFDRSLFKVQINYNNFPAKLWRLINNPQNDSVFWSPNGESLIVDQQRFEDELLSPCKQDAKLFKTTNFTSFIRQLNLYGFRKVFDVPFKDKPRNLHHFHNPYFKQGRPELLVHMKRLTLGNKAKMQSGEEVTSRPPSRNHQQSQHRRCSADPNQHFGSVSHQQKGSDRSPIPPPSWIFPYSDMPPFYSNKGIPVSVIQFNPYYTPQRVQSSPGALFPQEHKYIPHQLSYPPGFYSPVVCQCCTAGFVEAGRVGRDQTALPYSHYAYYPHNYPVSHHHSCIQTANWPAHFTPESHQRGDVNLDRVFQMVDEFQGLPSVHIVRVGTPVKGQHTSSPSLYTLPAASKPEPDSPQSSRMDTAASSPAKDKQPFAMTCGVGTQYTELESEGHDVEMQGASEHKDDSSLEAPEKVKRSWYHLSWSLSAATDEKVTAEQDSLHVL</sequence>
<dbReference type="GO" id="GO:0003700">
    <property type="term" value="F:DNA-binding transcription factor activity"/>
    <property type="evidence" value="ECO:0007669"/>
    <property type="project" value="InterPro"/>
</dbReference>
<evidence type="ECO:0000256" key="5">
    <source>
        <dbReference type="RuleBase" id="RU004020"/>
    </source>
</evidence>
<dbReference type="EMBL" id="JAUYZG010000003">
    <property type="protein sequence ID" value="KAK2910851.1"/>
    <property type="molecule type" value="Genomic_DNA"/>
</dbReference>
<organism evidence="8 9">
    <name type="scientific">Cirrhinus molitorella</name>
    <name type="common">mud carp</name>
    <dbReference type="NCBI Taxonomy" id="172907"/>
    <lineage>
        <taxon>Eukaryota</taxon>
        <taxon>Metazoa</taxon>
        <taxon>Chordata</taxon>
        <taxon>Craniata</taxon>
        <taxon>Vertebrata</taxon>
        <taxon>Euteleostomi</taxon>
        <taxon>Actinopterygii</taxon>
        <taxon>Neopterygii</taxon>
        <taxon>Teleostei</taxon>
        <taxon>Ostariophysi</taxon>
        <taxon>Cypriniformes</taxon>
        <taxon>Cyprinidae</taxon>
        <taxon>Labeoninae</taxon>
        <taxon>Labeonini</taxon>
        <taxon>Cirrhinus</taxon>
    </lineage>
</organism>
<gene>
    <name evidence="8" type="ORF">Q8A67_002984</name>
</gene>
<feature type="domain" description="HSF-type DNA-binding" evidence="7">
    <location>
        <begin position="15"/>
        <end position="120"/>
    </location>
</feature>
<proteinExistence type="inferred from homology"/>
<dbReference type="GO" id="GO:0005634">
    <property type="term" value="C:nucleus"/>
    <property type="evidence" value="ECO:0007669"/>
    <property type="project" value="UniProtKB-SubCell"/>
</dbReference>
<evidence type="ECO:0000256" key="1">
    <source>
        <dbReference type="ARBA" id="ARBA00004123"/>
    </source>
</evidence>
<accession>A0AA88QEI8</accession>
<evidence type="ECO:0000313" key="9">
    <source>
        <dbReference type="Proteomes" id="UP001187343"/>
    </source>
</evidence>